<dbReference type="InterPro" id="IPR036028">
    <property type="entry name" value="SH3-like_dom_sf"/>
</dbReference>
<feature type="domain" description="C2 DOCK-type" evidence="6">
    <location>
        <begin position="615"/>
        <end position="792"/>
    </location>
</feature>
<evidence type="ECO:0008006" key="10">
    <source>
        <dbReference type="Google" id="ProtNLM"/>
    </source>
</evidence>
<organism evidence="8 9">
    <name type="scientific">Elsinoe ampelina</name>
    <dbReference type="NCBI Taxonomy" id="302913"/>
    <lineage>
        <taxon>Eukaryota</taxon>
        <taxon>Fungi</taxon>
        <taxon>Dikarya</taxon>
        <taxon>Ascomycota</taxon>
        <taxon>Pezizomycotina</taxon>
        <taxon>Dothideomycetes</taxon>
        <taxon>Dothideomycetidae</taxon>
        <taxon>Myriangiales</taxon>
        <taxon>Elsinoaceae</taxon>
        <taxon>Elsinoe</taxon>
    </lineage>
</organism>
<dbReference type="PANTHER" id="PTHR45653:SF10">
    <property type="entry name" value="MYOBLAST CITY, ISOFORM B"/>
    <property type="match status" value="1"/>
</dbReference>
<feature type="region of interest" description="Disordered" evidence="5">
    <location>
        <begin position="416"/>
        <end position="503"/>
    </location>
</feature>
<dbReference type="EMBL" id="ML992511">
    <property type="protein sequence ID" value="KAF2221039.1"/>
    <property type="molecule type" value="Genomic_DNA"/>
</dbReference>
<dbReference type="InterPro" id="IPR032376">
    <property type="entry name" value="DOCK_N"/>
</dbReference>
<evidence type="ECO:0000259" key="7">
    <source>
        <dbReference type="PROSITE" id="PS51651"/>
    </source>
</evidence>
<name>A0A6A6G625_9PEZI</name>
<feature type="compositionally biased region" description="Polar residues" evidence="5">
    <location>
        <begin position="418"/>
        <end position="431"/>
    </location>
</feature>
<dbReference type="InterPro" id="IPR026791">
    <property type="entry name" value="DOCK"/>
</dbReference>
<dbReference type="Gene3D" id="2.30.30.40">
    <property type="entry name" value="SH3 Domains"/>
    <property type="match status" value="1"/>
</dbReference>
<feature type="compositionally biased region" description="Low complexity" evidence="5">
    <location>
        <begin position="464"/>
        <end position="477"/>
    </location>
</feature>
<dbReference type="Gene3D" id="1.25.40.410">
    <property type="match status" value="1"/>
</dbReference>
<feature type="region of interest" description="Disordered" evidence="5">
    <location>
        <begin position="1826"/>
        <end position="1878"/>
    </location>
</feature>
<feature type="compositionally biased region" description="Low complexity" evidence="5">
    <location>
        <begin position="2031"/>
        <end position="2054"/>
    </location>
</feature>
<dbReference type="Pfam" id="PF16172">
    <property type="entry name" value="DOCK_N"/>
    <property type="match status" value="1"/>
</dbReference>
<feature type="compositionally biased region" description="Basic residues" evidence="5">
    <location>
        <begin position="442"/>
        <end position="453"/>
    </location>
</feature>
<keyword evidence="2" id="KW-0963">Cytoplasm</keyword>
<dbReference type="Gene3D" id="2.60.40.150">
    <property type="entry name" value="C2 domain"/>
    <property type="match status" value="1"/>
</dbReference>
<comment type="subcellular location">
    <subcellularLocation>
        <location evidence="1">Cytoplasm</location>
    </subcellularLocation>
</comment>
<dbReference type="InterPro" id="IPR043161">
    <property type="entry name" value="DOCK_C_lobe_A"/>
</dbReference>
<dbReference type="CDD" id="cd11684">
    <property type="entry name" value="DHR2_DOCK"/>
    <property type="match status" value="1"/>
</dbReference>
<dbReference type="GO" id="GO:0005085">
    <property type="term" value="F:guanyl-nucleotide exchange factor activity"/>
    <property type="evidence" value="ECO:0007669"/>
    <property type="project" value="InterPro"/>
</dbReference>
<dbReference type="PROSITE" id="PS51651">
    <property type="entry name" value="DOCKER"/>
    <property type="match status" value="1"/>
</dbReference>
<dbReference type="GO" id="GO:0007264">
    <property type="term" value="P:small GTPase-mediated signal transduction"/>
    <property type="evidence" value="ECO:0007669"/>
    <property type="project" value="InterPro"/>
</dbReference>
<feature type="compositionally biased region" description="Gly residues" evidence="5">
    <location>
        <begin position="2074"/>
        <end position="2085"/>
    </location>
</feature>
<comment type="similarity">
    <text evidence="4">Belongs to the DOCK family.</text>
</comment>
<dbReference type="OrthoDB" id="18896at2759"/>
<feature type="compositionally biased region" description="Polar residues" evidence="5">
    <location>
        <begin position="2016"/>
        <end position="2030"/>
    </location>
</feature>
<dbReference type="InterPro" id="IPR042455">
    <property type="entry name" value="DOCK_N_sub1"/>
</dbReference>
<dbReference type="InterPro" id="IPR027357">
    <property type="entry name" value="DOCKER_dom"/>
</dbReference>
<dbReference type="PROSITE" id="PS51650">
    <property type="entry name" value="C2_DOCK"/>
    <property type="match status" value="1"/>
</dbReference>
<dbReference type="PANTHER" id="PTHR45653">
    <property type="entry name" value="DEDICATOR OF CYTOKINESIS"/>
    <property type="match status" value="1"/>
</dbReference>
<dbReference type="Proteomes" id="UP000799538">
    <property type="component" value="Unassembled WGS sequence"/>
</dbReference>
<dbReference type="GO" id="GO:0005886">
    <property type="term" value="C:plasma membrane"/>
    <property type="evidence" value="ECO:0007669"/>
    <property type="project" value="TreeGrafter"/>
</dbReference>
<feature type="compositionally biased region" description="Low complexity" evidence="5">
    <location>
        <begin position="1826"/>
        <end position="1836"/>
    </location>
</feature>
<keyword evidence="3" id="KW-0597">Phosphoprotein</keyword>
<dbReference type="CDD" id="cd08679">
    <property type="entry name" value="C2_DOCK180_related"/>
    <property type="match status" value="1"/>
</dbReference>
<dbReference type="SUPFAM" id="SSF50044">
    <property type="entry name" value="SH3-domain"/>
    <property type="match status" value="1"/>
</dbReference>
<dbReference type="InterPro" id="IPR035892">
    <property type="entry name" value="C2_domain_sf"/>
</dbReference>
<evidence type="ECO:0000313" key="8">
    <source>
        <dbReference type="EMBL" id="KAF2221039.1"/>
    </source>
</evidence>
<proteinExistence type="inferred from homology"/>
<feature type="region of interest" description="Disordered" evidence="5">
    <location>
        <begin position="1991"/>
        <end position="2153"/>
    </location>
</feature>
<dbReference type="Pfam" id="PF14429">
    <property type="entry name" value="DOCK-C2"/>
    <property type="match status" value="1"/>
</dbReference>
<dbReference type="GO" id="GO:0005737">
    <property type="term" value="C:cytoplasm"/>
    <property type="evidence" value="ECO:0007669"/>
    <property type="project" value="UniProtKB-SubCell"/>
</dbReference>
<feature type="region of interest" description="Disordered" evidence="5">
    <location>
        <begin position="131"/>
        <end position="190"/>
    </location>
</feature>
<reference evidence="9" key="1">
    <citation type="journal article" date="2020" name="Stud. Mycol.">
        <title>101 Dothideomycetes genomes: A test case for predicting lifestyles and emergence of pathogens.</title>
        <authorList>
            <person name="Haridas S."/>
            <person name="Albert R."/>
            <person name="Binder M."/>
            <person name="Bloem J."/>
            <person name="LaButti K."/>
            <person name="Salamov A."/>
            <person name="Andreopoulos B."/>
            <person name="Baker S."/>
            <person name="Barry K."/>
            <person name="Bills G."/>
            <person name="Bluhm B."/>
            <person name="Cannon C."/>
            <person name="Castanera R."/>
            <person name="Culley D."/>
            <person name="Daum C."/>
            <person name="Ezra D."/>
            <person name="Gonzalez J."/>
            <person name="Henrissat B."/>
            <person name="Kuo A."/>
            <person name="Liang C."/>
            <person name="Lipzen A."/>
            <person name="Lutzoni F."/>
            <person name="Magnuson J."/>
            <person name="Mondo S."/>
            <person name="Nolan M."/>
            <person name="Ohm R."/>
            <person name="Pangilinan J."/>
            <person name="Park H.-J."/>
            <person name="Ramirez L."/>
            <person name="Alfaro M."/>
            <person name="Sun H."/>
            <person name="Tritt A."/>
            <person name="Yoshinaga Y."/>
            <person name="Zwiers L.-H."/>
            <person name="Turgeon B."/>
            <person name="Goodwin S."/>
            <person name="Spatafora J."/>
            <person name="Crous P."/>
            <person name="Grigoriev I."/>
        </authorList>
    </citation>
    <scope>NUCLEOTIDE SEQUENCE [LARGE SCALE GENOMIC DNA]</scope>
    <source>
        <strain evidence="9">CECT 20119</strain>
    </source>
</reference>
<evidence type="ECO:0000256" key="5">
    <source>
        <dbReference type="SAM" id="MobiDB-lite"/>
    </source>
</evidence>
<protein>
    <recommendedName>
        <fullName evidence="10">Dedicator of cytokinesis protein 1</fullName>
    </recommendedName>
</protein>
<gene>
    <name evidence="8" type="ORF">BDZ85DRAFT_266181</name>
</gene>
<evidence type="ECO:0000259" key="6">
    <source>
        <dbReference type="PROSITE" id="PS51650"/>
    </source>
</evidence>
<sequence>MTENSRFWSRMPWRPLPNIVHAVCVRHFDAAGPDDLTLQLGDQVYITEVNGQENQWCRGWLLAHPSVVSGLSTSADQSLKQRAYAGIFPRKCVHIREVLSSTHAPADRNVVGPKKGHVRNWSAPTAAVTNGVTHDRPASAGQQIDKPLPSPPTRYDSPQAALVPKDVTPQRRNYPKEPAPLPALRIGNTGRGDAEPLVEDISSSIREWHSARLHTLALKHEYKKLEDLSTLVDRLTDARRQLAHGYLTEKELGRLREQVVWDLVRGNKMVDGEVIVRSAAQKGRTLTANDPLPEMAELQTVMSLRDKPITTPAKEPHLAHLLVDVKSVPQHLGDPALLHMYLCSVSSSGKPKPVSEAFAVELAIEEGSGRVEIADQFNRTLFAEMNKEDVGAGDQSDNRLYLICRLIRDEPMHRARVAQTSTPNSPNPQQTDFEDGPDGQRKGRRSFVGRRSRRNSDADRPRPSTSGSIRSAMRSSSLTRQNNQPRQSESGTEPPGSGRKTRRVAGWCAVSVSSLLRDRGSERVSLSFWAPATPLDLGGGEPVSGKDGWNDILRLMVRSPSGKFARGSSIGNLVIDLMAFAHDDVNTLMQDKPALLRDIHLTPALSLNGASRLPRSDIYLTLRGPIIPSRAKTFHPQSGSVPINSDSDLMNLQITLEVRTNDGQRIDDAIHPTANRRPHTAFRSPAIERGEAWNQTIKLSLAPKDVPNAHVIMSIADGANFPFALAWLPLWNRTSGFPPDGQQNLALWDYCEYTANLVDGRGAYQSLPARVEEMKEQASPQMACIAVETHLSSTSATQNADVLALSNLERTGIEDLAVLLNRFTGIPDEEIAKFFGPILVSLDYVLEQSSDLQSSESEQMDLQTNREITDATVKALAHAARLTRDRRYPHLEGLLNEYTARRKPSIEARLSILRCLRSLLAKPFDARGGRELRSCLKVTDILLKLALHRDSAAQDKQEDPFAKVQRETSELFEDIVVLLSNTNQIALPTQVIIIQNIHLWLAETLPMCSEQDTLRFASSAADACASNKSPLFLHRLTMIHNIFANEKFQTSSLRDAVISLTERWLDCVWPQANEVDETTLQALRLCSTIVKEQQPFMNSAQSQRYVRQLFSSFYQIEQSGNGSNFAASKKNNVRFRRKSFSPLFPTTYPFRAVSAQAEDVPTEVLLEITAVLGAFFQPGSALNTATPLSPISASPVQTDISEVPFDDTDLAKSLFVLRSIQSSGAFPPAWLSVSVAFSRCTVPILSFLLSHLIRSLPDTAADPDGDAILDFDGALWQHWFDALIALVTSEVVGMENHSEQKRRAVWTVGGDIRELAAGLLRKAWDALGWENDEENTKLYGVERVGGYQVQFTSTLIPSVVMLGLSLHAGLRAVAVEVLRSMTVGEWELSGNLDVVKSAFADALDVAFRDDKFEPNQAKMLLEVLRTETAYLKDTGAESLHAAVIEMLEEIQGLINMLSDVHNAGSDYPSAQLEQRIRVLEYLKNTSNEDSYLRHIHDVAEAQVENRNYSSAALSMQLHVDLLKNKGGGHTDLQLAKPYPELQLPSQTIYQRRQMIYAAMVKYFRLGCCWSKVLDTLEHQRQELVAAYDSANLAIVLRDQAETYHKLSTGKGLYMPRFFKVTFSTVGFPNSVLGKSFIFEAAPDDDTGRFARRMKHFYPMATVVHSGVTSSNAQVEVPKIHIISVNVNRDQLNPINQRIGVSPFYRLFHLSSNPSTFSNSTRQQKPGVAVAEQTVAKTLYVTKEKFPTLLGRSEIVKEEALVLSPIQAAIDRTHRKTMDIAEVLMNTNMTDTSETDKLVQIIRSSVDPASLDSVAAYHELLLDDVSTSNRTSSSTRAPPSPSPMPNGTSHPTSDPNLPSPDEEEPHPVPGNRNPTPASARQAALTLTLTTALQDHALLIEQALAAAFDYRLTIKSKLRDHFESTFEPELFGLYPDGSWRQNSLAWKDTLPLPLKSAHPAVRSSIYSDVNYNMSGGAGPQITKREFGMEGIAEGALPSRGPSVRDTTAGARPGAGMNRQVSLATNAPSAVNGTASSRKPSMSSTPSAATPSNAPGSRTGSRAGHRRWESSPAAGPGSSGPPGSSGGIERGDYVERPFGNSASATGPVGSGYASSAVESETETERGGSRIGHRRKESRAGGRRLSFLSLRREEGGK</sequence>
<feature type="compositionally biased region" description="Polar residues" evidence="5">
    <location>
        <begin position="478"/>
        <end position="491"/>
    </location>
</feature>
<dbReference type="Gene3D" id="1.20.1270.350">
    <property type="entry name" value="Dedicator of cytokinesis N-terminal subdomain"/>
    <property type="match status" value="1"/>
</dbReference>
<evidence type="ECO:0000256" key="3">
    <source>
        <dbReference type="ARBA" id="ARBA00022553"/>
    </source>
</evidence>
<evidence type="ECO:0000256" key="4">
    <source>
        <dbReference type="PROSITE-ProRule" id="PRU00983"/>
    </source>
</evidence>
<evidence type="ECO:0000313" key="9">
    <source>
        <dbReference type="Proteomes" id="UP000799538"/>
    </source>
</evidence>
<evidence type="ECO:0000256" key="1">
    <source>
        <dbReference type="ARBA" id="ARBA00004496"/>
    </source>
</evidence>
<dbReference type="GO" id="GO:0031267">
    <property type="term" value="F:small GTPase binding"/>
    <property type="evidence" value="ECO:0007669"/>
    <property type="project" value="TreeGrafter"/>
</dbReference>
<accession>A0A6A6G625</accession>
<dbReference type="InterPro" id="IPR027007">
    <property type="entry name" value="C2_DOCK-type_domain"/>
</dbReference>
<evidence type="ECO:0000256" key="2">
    <source>
        <dbReference type="ARBA" id="ARBA00022490"/>
    </source>
</evidence>
<keyword evidence="9" id="KW-1185">Reference proteome</keyword>
<feature type="domain" description="DOCKER" evidence="7">
    <location>
        <begin position="1482"/>
        <end position="1940"/>
    </location>
</feature>